<evidence type="ECO:0000256" key="4">
    <source>
        <dbReference type="ARBA" id="ARBA00023136"/>
    </source>
</evidence>
<accession>A0A0U4D523</accession>
<dbReference type="KEGG" id="aer:AERYTH_00660"/>
<dbReference type="PATRIC" id="fig|2041.4.peg.134"/>
<comment type="subcellular location">
    <subcellularLocation>
        <location evidence="1">Membrane</location>
        <topology evidence="1">Multi-pass membrane protein</topology>
    </subcellularLocation>
</comment>
<protein>
    <submittedName>
        <fullName evidence="6">DoxX family protein</fullName>
    </submittedName>
</protein>
<evidence type="ECO:0000313" key="7">
    <source>
        <dbReference type="Proteomes" id="UP000067689"/>
    </source>
</evidence>
<dbReference type="RefSeq" id="WP_067853265.1">
    <property type="nucleotide sequence ID" value="NZ_CP011502.1"/>
</dbReference>
<dbReference type="STRING" id="2041.AERYTH_00660"/>
<reference evidence="6 7" key="1">
    <citation type="journal article" date="1991" name="Int. J. Syst. Bacteriol.">
        <title>Description of the erythromycin-producing bacterium Arthrobacter sp. strain NRRL B-3381 as Aeromicrobium erythreum gen. nov., sp. nov.</title>
        <authorList>
            <person name="Miller E.S."/>
            <person name="Woese C.R."/>
            <person name="Brenner S."/>
        </authorList>
    </citation>
    <scope>NUCLEOTIDE SEQUENCE [LARGE SCALE GENOMIC DNA]</scope>
    <source>
        <strain evidence="6 7">AR18</strain>
    </source>
</reference>
<keyword evidence="4 5" id="KW-0472">Membrane</keyword>
<dbReference type="Pfam" id="PF07681">
    <property type="entry name" value="DoxX"/>
    <property type="match status" value="1"/>
</dbReference>
<organism evidence="6 7">
    <name type="scientific">Aeromicrobium erythreum</name>
    <dbReference type="NCBI Taxonomy" id="2041"/>
    <lineage>
        <taxon>Bacteria</taxon>
        <taxon>Bacillati</taxon>
        <taxon>Actinomycetota</taxon>
        <taxon>Actinomycetes</taxon>
        <taxon>Propionibacteriales</taxon>
        <taxon>Nocardioidaceae</taxon>
        <taxon>Aeromicrobium</taxon>
    </lineage>
</organism>
<dbReference type="AlphaFoldDB" id="A0A0U4D523"/>
<feature type="transmembrane region" description="Helical" evidence="5">
    <location>
        <begin position="70"/>
        <end position="88"/>
    </location>
</feature>
<proteinExistence type="predicted"/>
<evidence type="ECO:0000256" key="1">
    <source>
        <dbReference type="ARBA" id="ARBA00004141"/>
    </source>
</evidence>
<dbReference type="InterPro" id="IPR032808">
    <property type="entry name" value="DoxX"/>
</dbReference>
<feature type="transmembrane region" description="Helical" evidence="5">
    <location>
        <begin position="44"/>
        <end position="64"/>
    </location>
</feature>
<feature type="transmembrane region" description="Helical" evidence="5">
    <location>
        <begin position="108"/>
        <end position="129"/>
    </location>
</feature>
<keyword evidence="7" id="KW-1185">Reference proteome</keyword>
<evidence type="ECO:0000256" key="2">
    <source>
        <dbReference type="ARBA" id="ARBA00022692"/>
    </source>
</evidence>
<feature type="transmembrane region" description="Helical" evidence="5">
    <location>
        <begin position="12"/>
        <end position="32"/>
    </location>
</feature>
<keyword evidence="3 5" id="KW-1133">Transmembrane helix</keyword>
<evidence type="ECO:0000256" key="5">
    <source>
        <dbReference type="SAM" id="Phobius"/>
    </source>
</evidence>
<sequence>MDGVFLISRILFAYLVIGSGIGHLTATGAMAGYAESRGLSNAKVLVQVSGVALLAGGVSVLLGIWGDVGALGLAILLLVTAVLMHAFWKESDAQAKQMEMVAFNKNVALAGGALALFVLLSTDFAPYTLTGALINW</sequence>
<dbReference type="EMBL" id="CP011502">
    <property type="protein sequence ID" value="ALX03314.1"/>
    <property type="molecule type" value="Genomic_DNA"/>
</dbReference>
<evidence type="ECO:0000313" key="6">
    <source>
        <dbReference type="EMBL" id="ALX03314.1"/>
    </source>
</evidence>
<keyword evidence="2 5" id="KW-0812">Transmembrane</keyword>
<evidence type="ECO:0000256" key="3">
    <source>
        <dbReference type="ARBA" id="ARBA00022989"/>
    </source>
</evidence>
<dbReference type="Proteomes" id="UP000067689">
    <property type="component" value="Chromosome"/>
</dbReference>
<dbReference type="OrthoDB" id="329282at2"/>
<gene>
    <name evidence="6" type="ORF">AERYTH_00660</name>
</gene>
<name>A0A0U4D523_9ACTN</name>
<dbReference type="GO" id="GO:0016020">
    <property type="term" value="C:membrane"/>
    <property type="evidence" value="ECO:0007669"/>
    <property type="project" value="UniProtKB-SubCell"/>
</dbReference>